<sequence length="316" mass="35801">MAHVQSRDTTTTSCATSFTTNRHGTNRNLSEDITRPQQASTRKQVRIDDFYTGFSHEEERKLFERVLLEFQADNNLPDTFIERKSTYRLLHLAHKMAIDVDPLPSRKTQGGKVLDLYAVACEDYDIATQKECQQNSESRVNFLSDVWQNIAQAHLLGCMLWLYGKQVIYGLFKTGSRHDGVAIAQQMKQVMKKMEEEGWNIGAAVTDNAGQCGWARRILSLRWPQVAFSICFAHELNNLVRVVSKTEYSTVAKDASDAVNTIKTSSSMCLQRLRCACKKSTAMLCVCTSCATPAGIVCTDVSRHYFVFVVHWNYWG</sequence>
<dbReference type="SUPFAM" id="SSF53098">
    <property type="entry name" value="Ribonuclease H-like"/>
    <property type="match status" value="1"/>
</dbReference>
<protein>
    <recommendedName>
        <fullName evidence="4">DUF659 domain-containing protein</fullName>
    </recommendedName>
</protein>
<evidence type="ECO:0000256" key="1">
    <source>
        <dbReference type="SAM" id="MobiDB-lite"/>
    </source>
</evidence>
<feature type="compositionally biased region" description="Low complexity" evidence="1">
    <location>
        <begin position="9"/>
        <end position="20"/>
    </location>
</feature>
<feature type="region of interest" description="Disordered" evidence="1">
    <location>
        <begin position="1"/>
        <end position="41"/>
    </location>
</feature>
<dbReference type="Proteomes" id="UP000028582">
    <property type="component" value="Unassembled WGS sequence"/>
</dbReference>
<dbReference type="InterPro" id="IPR012337">
    <property type="entry name" value="RNaseH-like_sf"/>
</dbReference>
<dbReference type="OrthoDB" id="127306at2759"/>
<evidence type="ECO:0008006" key="4">
    <source>
        <dbReference type="Google" id="ProtNLM"/>
    </source>
</evidence>
<dbReference type="AlphaFoldDB" id="A0A080ZDT5"/>
<organism evidence="2 3">
    <name type="scientific">Phytophthora nicotianae P1976</name>
    <dbReference type="NCBI Taxonomy" id="1317066"/>
    <lineage>
        <taxon>Eukaryota</taxon>
        <taxon>Sar</taxon>
        <taxon>Stramenopiles</taxon>
        <taxon>Oomycota</taxon>
        <taxon>Peronosporomycetes</taxon>
        <taxon>Peronosporales</taxon>
        <taxon>Peronosporaceae</taxon>
        <taxon>Phytophthora</taxon>
    </lineage>
</organism>
<proteinExistence type="predicted"/>
<evidence type="ECO:0000313" key="2">
    <source>
        <dbReference type="EMBL" id="ETO64796.1"/>
    </source>
</evidence>
<gene>
    <name evidence="2" type="ORF">F444_17771</name>
</gene>
<evidence type="ECO:0000313" key="3">
    <source>
        <dbReference type="Proteomes" id="UP000028582"/>
    </source>
</evidence>
<dbReference type="EMBL" id="ANJA01003252">
    <property type="protein sequence ID" value="ETO64796.1"/>
    <property type="molecule type" value="Genomic_DNA"/>
</dbReference>
<reference evidence="2 3" key="1">
    <citation type="submission" date="2013-11" db="EMBL/GenBank/DDBJ databases">
        <title>The Genome Sequence of Phytophthora parasitica P1976.</title>
        <authorList>
            <consortium name="The Broad Institute Genomics Platform"/>
            <person name="Russ C."/>
            <person name="Tyler B."/>
            <person name="Panabieres F."/>
            <person name="Shan W."/>
            <person name="Tripathy S."/>
            <person name="Grunwald N."/>
            <person name="Machado M."/>
            <person name="Johnson C.S."/>
            <person name="Walker B."/>
            <person name="Young S."/>
            <person name="Zeng Q."/>
            <person name="Gargeya S."/>
            <person name="Fitzgerald M."/>
            <person name="Haas B."/>
            <person name="Abouelleil A."/>
            <person name="Allen A.W."/>
            <person name="Alvarado L."/>
            <person name="Arachchi H.M."/>
            <person name="Berlin A.M."/>
            <person name="Chapman S.B."/>
            <person name="Gainer-Dewar J."/>
            <person name="Goldberg J."/>
            <person name="Griggs A."/>
            <person name="Gujja S."/>
            <person name="Hansen M."/>
            <person name="Howarth C."/>
            <person name="Imamovic A."/>
            <person name="Ireland A."/>
            <person name="Larimer J."/>
            <person name="McCowan C."/>
            <person name="Murphy C."/>
            <person name="Pearson M."/>
            <person name="Poon T.W."/>
            <person name="Priest M."/>
            <person name="Roberts A."/>
            <person name="Saif S."/>
            <person name="Shea T."/>
            <person name="Sisk P."/>
            <person name="Sykes S."/>
            <person name="Wortman J."/>
            <person name="Nusbaum C."/>
            <person name="Birren B."/>
        </authorList>
    </citation>
    <scope>NUCLEOTIDE SEQUENCE [LARGE SCALE GENOMIC DNA]</scope>
    <source>
        <strain evidence="2 3">P1976</strain>
    </source>
</reference>
<accession>A0A080ZDT5</accession>
<comment type="caution">
    <text evidence="2">The sequence shown here is derived from an EMBL/GenBank/DDBJ whole genome shotgun (WGS) entry which is preliminary data.</text>
</comment>
<name>A0A080ZDT5_PHYNI</name>